<dbReference type="AlphaFoldDB" id="A0AAV1U2K4"/>
<organism evidence="1 2">
    <name type="scientific">Peronospora matthiolae</name>
    <dbReference type="NCBI Taxonomy" id="2874970"/>
    <lineage>
        <taxon>Eukaryota</taxon>
        <taxon>Sar</taxon>
        <taxon>Stramenopiles</taxon>
        <taxon>Oomycota</taxon>
        <taxon>Peronosporomycetes</taxon>
        <taxon>Peronosporales</taxon>
        <taxon>Peronosporaceae</taxon>
        <taxon>Peronospora</taxon>
    </lineage>
</organism>
<dbReference type="EMBL" id="CAKLBY020000123">
    <property type="protein sequence ID" value="CAK7928271.1"/>
    <property type="molecule type" value="Genomic_DNA"/>
</dbReference>
<sequence>MRFEMTDSGKCTFALGIELVDNIDGVTMCHRRYVDEVLKRFGMSDCKAVISPADIGSRVTHSDSATNKINAPFREVVGALMDFMIATRPDIDLAVGYDSRFMENPQLEH</sequence>
<proteinExistence type="predicted"/>
<comment type="caution">
    <text evidence="1">The sequence shown here is derived from an EMBL/GenBank/DDBJ whole genome shotgun (WGS) entry which is preliminary data.</text>
</comment>
<reference evidence="1" key="1">
    <citation type="submission" date="2024-01" db="EMBL/GenBank/DDBJ databases">
        <authorList>
            <person name="Webb A."/>
        </authorList>
    </citation>
    <scope>NUCLEOTIDE SEQUENCE</scope>
    <source>
        <strain evidence="1">Pm1</strain>
    </source>
</reference>
<dbReference type="Proteomes" id="UP001162060">
    <property type="component" value="Unassembled WGS sequence"/>
</dbReference>
<name>A0AAV1U2K4_9STRA</name>
<accession>A0AAV1U2K4</accession>
<protein>
    <submittedName>
        <fullName evidence="1">Uncharacterized protein</fullName>
    </submittedName>
</protein>
<evidence type="ECO:0000313" key="2">
    <source>
        <dbReference type="Proteomes" id="UP001162060"/>
    </source>
</evidence>
<evidence type="ECO:0000313" key="1">
    <source>
        <dbReference type="EMBL" id="CAK7928271.1"/>
    </source>
</evidence>
<gene>
    <name evidence="1" type="ORF">PM001_LOCUS13421</name>
</gene>